<sequence length="259" mass="28294">MASTIVFNSLSRAARSSGSGHVRRRSFHQSHAAQAILMPAMSPLMTEGTITQWKKREGEAFSAGDVLLQIESDFACLDVRAELPGVIGKILTPDGSTNVPVEQVIALVAKDREEYARSQFVPAPLMPQAVPRRVPTPPATPTSGAHPRSHLEPSHNPLLQSTSHRTYDLAFMAATDATTNGVASARGLATERRQSSAEPRVRVRIPAKMVPLPASTPTLEQGRYDPQPGAELRRTIVTNMSRRSAEEEDRRVYFNGLMH</sequence>
<dbReference type="PROSITE" id="PS50968">
    <property type="entry name" value="BIOTINYL_LIPOYL"/>
    <property type="match status" value="1"/>
</dbReference>
<name>A0AAW0CEG7_9AGAR</name>
<dbReference type="GO" id="GO:0004742">
    <property type="term" value="F:dihydrolipoyllysine-residue acetyltransferase activity"/>
    <property type="evidence" value="ECO:0007669"/>
    <property type="project" value="TreeGrafter"/>
</dbReference>
<dbReference type="InterPro" id="IPR011053">
    <property type="entry name" value="Single_hybrid_motif"/>
</dbReference>
<comment type="caution">
    <text evidence="3">The sequence shown here is derived from an EMBL/GenBank/DDBJ whole genome shotgun (WGS) entry which is preliminary data.</text>
</comment>
<dbReference type="Pfam" id="PF00364">
    <property type="entry name" value="Biotin_lipoyl"/>
    <property type="match status" value="1"/>
</dbReference>
<keyword evidence="4" id="KW-1185">Reference proteome</keyword>
<dbReference type="PANTHER" id="PTHR23151:SF90">
    <property type="entry name" value="DIHYDROLIPOYLLYSINE-RESIDUE ACETYLTRANSFERASE COMPONENT OF PYRUVATE DEHYDROGENASE COMPLEX, MITOCHONDRIAL-RELATED"/>
    <property type="match status" value="1"/>
</dbReference>
<dbReference type="Proteomes" id="UP001383192">
    <property type="component" value="Unassembled WGS sequence"/>
</dbReference>
<reference evidence="3 4" key="1">
    <citation type="submission" date="2024-01" db="EMBL/GenBank/DDBJ databases">
        <title>A draft genome for a cacao thread blight-causing isolate of Paramarasmius palmivorus.</title>
        <authorList>
            <person name="Baruah I.K."/>
            <person name="Bukari Y."/>
            <person name="Amoako-Attah I."/>
            <person name="Meinhardt L.W."/>
            <person name="Bailey B.A."/>
            <person name="Cohen S.P."/>
        </authorList>
    </citation>
    <scope>NUCLEOTIDE SEQUENCE [LARGE SCALE GENOMIC DNA]</scope>
    <source>
        <strain evidence="3 4">GH-12</strain>
    </source>
</reference>
<dbReference type="AlphaFoldDB" id="A0AAW0CEG7"/>
<feature type="domain" description="Lipoyl-binding" evidence="2">
    <location>
        <begin position="33"/>
        <end position="109"/>
    </location>
</feature>
<evidence type="ECO:0000313" key="4">
    <source>
        <dbReference type="Proteomes" id="UP001383192"/>
    </source>
</evidence>
<gene>
    <name evidence="3" type="ORF">VNI00_010973</name>
</gene>
<dbReference type="GO" id="GO:0006086">
    <property type="term" value="P:pyruvate decarboxylation to acetyl-CoA"/>
    <property type="evidence" value="ECO:0007669"/>
    <property type="project" value="InterPro"/>
</dbReference>
<dbReference type="InterPro" id="IPR045257">
    <property type="entry name" value="E2/Pdx1"/>
</dbReference>
<dbReference type="InterPro" id="IPR000089">
    <property type="entry name" value="Biotin_lipoyl"/>
</dbReference>
<proteinExistence type="predicted"/>
<dbReference type="SUPFAM" id="SSF51230">
    <property type="entry name" value="Single hybrid motif"/>
    <property type="match status" value="1"/>
</dbReference>
<feature type="region of interest" description="Disordered" evidence="1">
    <location>
        <begin position="127"/>
        <end position="160"/>
    </location>
</feature>
<protein>
    <recommendedName>
        <fullName evidence="2">Lipoyl-binding domain-containing protein</fullName>
    </recommendedName>
</protein>
<dbReference type="GO" id="GO:0045254">
    <property type="term" value="C:pyruvate dehydrogenase complex"/>
    <property type="evidence" value="ECO:0007669"/>
    <property type="project" value="InterPro"/>
</dbReference>
<evidence type="ECO:0000256" key="1">
    <source>
        <dbReference type="SAM" id="MobiDB-lite"/>
    </source>
</evidence>
<evidence type="ECO:0000313" key="3">
    <source>
        <dbReference type="EMBL" id="KAK7037481.1"/>
    </source>
</evidence>
<dbReference type="CDD" id="cd06849">
    <property type="entry name" value="lipoyl_domain"/>
    <property type="match status" value="1"/>
</dbReference>
<evidence type="ECO:0000259" key="2">
    <source>
        <dbReference type="PROSITE" id="PS50968"/>
    </source>
</evidence>
<dbReference type="EMBL" id="JAYKXP010000046">
    <property type="protein sequence ID" value="KAK7037481.1"/>
    <property type="molecule type" value="Genomic_DNA"/>
</dbReference>
<dbReference type="Gene3D" id="2.40.50.100">
    <property type="match status" value="1"/>
</dbReference>
<dbReference type="PANTHER" id="PTHR23151">
    <property type="entry name" value="DIHYDROLIPOAMIDE ACETYL/SUCCINYL-TRANSFERASE-RELATED"/>
    <property type="match status" value="1"/>
</dbReference>
<organism evidence="3 4">
    <name type="scientific">Paramarasmius palmivorus</name>
    <dbReference type="NCBI Taxonomy" id="297713"/>
    <lineage>
        <taxon>Eukaryota</taxon>
        <taxon>Fungi</taxon>
        <taxon>Dikarya</taxon>
        <taxon>Basidiomycota</taxon>
        <taxon>Agaricomycotina</taxon>
        <taxon>Agaricomycetes</taxon>
        <taxon>Agaricomycetidae</taxon>
        <taxon>Agaricales</taxon>
        <taxon>Marasmiineae</taxon>
        <taxon>Marasmiaceae</taxon>
        <taxon>Paramarasmius</taxon>
    </lineage>
</organism>
<accession>A0AAW0CEG7</accession>